<dbReference type="GO" id="GO:0051539">
    <property type="term" value="F:4 iron, 4 sulfur cluster binding"/>
    <property type="evidence" value="ECO:0007669"/>
    <property type="project" value="TreeGrafter"/>
</dbReference>
<dbReference type="Pfam" id="PF01521">
    <property type="entry name" value="Fe-S_biosyn"/>
    <property type="match status" value="1"/>
</dbReference>
<gene>
    <name evidence="2" type="ORF">CHM34_12470</name>
</gene>
<name>A0A235B4N4_9BACL</name>
<dbReference type="PROSITE" id="PS01152">
    <property type="entry name" value="HESB"/>
    <property type="match status" value="1"/>
</dbReference>
<dbReference type="RefSeq" id="WP_094264935.1">
    <property type="nucleotide sequence ID" value="NZ_NOWF01000007.1"/>
</dbReference>
<dbReference type="SUPFAM" id="SSF89360">
    <property type="entry name" value="HesB-like domain"/>
    <property type="match status" value="1"/>
</dbReference>
<dbReference type="Gene3D" id="2.60.300.12">
    <property type="entry name" value="HesB-like domain"/>
    <property type="match status" value="1"/>
</dbReference>
<dbReference type="EMBL" id="NOWF01000007">
    <property type="protein sequence ID" value="OYD07192.1"/>
    <property type="molecule type" value="Genomic_DNA"/>
</dbReference>
<dbReference type="NCBIfam" id="TIGR00049">
    <property type="entry name" value="iron-sulfur cluster assembly accessory protein"/>
    <property type="match status" value="1"/>
</dbReference>
<organism evidence="2 3">
    <name type="scientific">Paludifilum halophilum</name>
    <dbReference type="NCBI Taxonomy" id="1642702"/>
    <lineage>
        <taxon>Bacteria</taxon>
        <taxon>Bacillati</taxon>
        <taxon>Bacillota</taxon>
        <taxon>Bacilli</taxon>
        <taxon>Bacillales</taxon>
        <taxon>Thermoactinomycetaceae</taxon>
        <taxon>Paludifilum</taxon>
    </lineage>
</organism>
<accession>A0A235B4N4</accession>
<proteinExistence type="predicted"/>
<dbReference type="Proteomes" id="UP000215459">
    <property type="component" value="Unassembled WGS sequence"/>
</dbReference>
<dbReference type="InterPro" id="IPR017870">
    <property type="entry name" value="FeS_cluster_insertion_CS"/>
</dbReference>
<sequence length="118" mass="12959">MIHLTEQAGYKVQEMMKDEEQPENLYLRVGVKGGGCSGFTYSMGFDDNKTENDRELAFHGIRVLINKDDEKLIKGLEIDYKESLMGGGFTIHNPNAIATCGCGTSFKTATDAGSPEKC</sequence>
<dbReference type="GO" id="GO:0051537">
    <property type="term" value="F:2 iron, 2 sulfur cluster binding"/>
    <property type="evidence" value="ECO:0007669"/>
    <property type="project" value="TreeGrafter"/>
</dbReference>
<dbReference type="AlphaFoldDB" id="A0A235B4N4"/>
<dbReference type="GO" id="GO:0016226">
    <property type="term" value="P:iron-sulfur cluster assembly"/>
    <property type="evidence" value="ECO:0007669"/>
    <property type="project" value="InterPro"/>
</dbReference>
<dbReference type="OrthoDB" id="9801228at2"/>
<feature type="domain" description="Core" evidence="1">
    <location>
        <begin position="2"/>
        <end position="103"/>
    </location>
</feature>
<reference evidence="2 3" key="1">
    <citation type="submission" date="2017-07" db="EMBL/GenBank/DDBJ databases">
        <title>The genome sequence of Paludifilum halophilum highlights mechanisms for microbial adaptation to high salt environemnts.</title>
        <authorList>
            <person name="Belbahri L."/>
        </authorList>
    </citation>
    <scope>NUCLEOTIDE SEQUENCE [LARGE SCALE GENOMIC DNA]</scope>
    <source>
        <strain evidence="2 3">DSM 102817</strain>
    </source>
</reference>
<protein>
    <submittedName>
        <fullName evidence="2">Iron-sulfur cluster assembly accessory protein</fullName>
    </submittedName>
</protein>
<comment type="caution">
    <text evidence="2">The sequence shown here is derived from an EMBL/GenBank/DDBJ whole genome shotgun (WGS) entry which is preliminary data.</text>
</comment>
<keyword evidence="3" id="KW-1185">Reference proteome</keyword>
<dbReference type="PANTHER" id="PTHR43011:SF1">
    <property type="entry name" value="IRON-SULFUR CLUSTER ASSEMBLY 2 HOMOLOG, MITOCHONDRIAL"/>
    <property type="match status" value="1"/>
</dbReference>
<dbReference type="InterPro" id="IPR000361">
    <property type="entry name" value="ATAP_core_dom"/>
</dbReference>
<evidence type="ECO:0000313" key="3">
    <source>
        <dbReference type="Proteomes" id="UP000215459"/>
    </source>
</evidence>
<evidence type="ECO:0000313" key="2">
    <source>
        <dbReference type="EMBL" id="OYD07192.1"/>
    </source>
</evidence>
<evidence type="ECO:0000259" key="1">
    <source>
        <dbReference type="Pfam" id="PF01521"/>
    </source>
</evidence>
<dbReference type="PANTHER" id="PTHR43011">
    <property type="entry name" value="IRON-SULFUR CLUSTER ASSEMBLY 2 HOMOLOG, MITOCHONDRIAL"/>
    <property type="match status" value="1"/>
</dbReference>
<dbReference type="InterPro" id="IPR016092">
    <property type="entry name" value="ATAP"/>
</dbReference>
<dbReference type="InterPro" id="IPR035903">
    <property type="entry name" value="HesB-like_dom_sf"/>
</dbReference>
<dbReference type="GO" id="GO:0005506">
    <property type="term" value="F:iron ion binding"/>
    <property type="evidence" value="ECO:0007669"/>
    <property type="project" value="TreeGrafter"/>
</dbReference>